<feature type="region of interest" description="Disordered" evidence="1">
    <location>
        <begin position="519"/>
        <end position="539"/>
    </location>
</feature>
<feature type="transmembrane region" description="Helical" evidence="2">
    <location>
        <begin position="1282"/>
        <end position="1302"/>
    </location>
</feature>
<feature type="compositionally biased region" description="Low complexity" evidence="1">
    <location>
        <begin position="12"/>
        <end position="23"/>
    </location>
</feature>
<feature type="region of interest" description="Disordered" evidence="1">
    <location>
        <begin position="604"/>
        <end position="642"/>
    </location>
</feature>
<feature type="region of interest" description="Disordered" evidence="1">
    <location>
        <begin position="691"/>
        <end position="728"/>
    </location>
</feature>
<dbReference type="Proteomes" id="UP000193144">
    <property type="component" value="Unassembled WGS sequence"/>
</dbReference>
<name>A0A1Y1ZZZ0_9PLEO</name>
<keyword evidence="2" id="KW-0472">Membrane</keyword>
<keyword evidence="2" id="KW-1133">Transmembrane helix</keyword>
<evidence type="ECO:0000313" key="4">
    <source>
        <dbReference type="Proteomes" id="UP000193144"/>
    </source>
</evidence>
<evidence type="ECO:0000256" key="2">
    <source>
        <dbReference type="SAM" id="Phobius"/>
    </source>
</evidence>
<organism evidence="3 4">
    <name type="scientific">Clohesyomyces aquaticus</name>
    <dbReference type="NCBI Taxonomy" id="1231657"/>
    <lineage>
        <taxon>Eukaryota</taxon>
        <taxon>Fungi</taxon>
        <taxon>Dikarya</taxon>
        <taxon>Ascomycota</taxon>
        <taxon>Pezizomycotina</taxon>
        <taxon>Dothideomycetes</taxon>
        <taxon>Pleosporomycetidae</taxon>
        <taxon>Pleosporales</taxon>
        <taxon>Lindgomycetaceae</taxon>
        <taxon>Clohesyomyces</taxon>
    </lineage>
</organism>
<feature type="region of interest" description="Disordered" evidence="1">
    <location>
        <begin position="135"/>
        <end position="160"/>
    </location>
</feature>
<feature type="compositionally biased region" description="Low complexity" evidence="1">
    <location>
        <begin position="147"/>
        <end position="160"/>
    </location>
</feature>
<feature type="region of interest" description="Disordered" evidence="1">
    <location>
        <begin position="434"/>
        <end position="471"/>
    </location>
</feature>
<evidence type="ECO:0000313" key="3">
    <source>
        <dbReference type="EMBL" id="ORY15740.1"/>
    </source>
</evidence>
<feature type="region of interest" description="Disordered" evidence="1">
    <location>
        <begin position="1"/>
        <end position="77"/>
    </location>
</feature>
<feature type="compositionally biased region" description="Pro residues" evidence="1">
    <location>
        <begin position="265"/>
        <end position="279"/>
    </location>
</feature>
<accession>A0A1Y1ZZZ0</accession>
<comment type="caution">
    <text evidence="3">The sequence shown here is derived from an EMBL/GenBank/DDBJ whole genome shotgun (WGS) entry which is preliminary data.</text>
</comment>
<feature type="region of interest" description="Disordered" evidence="1">
    <location>
        <begin position="770"/>
        <end position="815"/>
    </location>
</feature>
<feature type="region of interest" description="Disordered" evidence="1">
    <location>
        <begin position="994"/>
        <end position="1053"/>
    </location>
</feature>
<feature type="region of interest" description="Disordered" evidence="1">
    <location>
        <begin position="873"/>
        <end position="914"/>
    </location>
</feature>
<keyword evidence="2" id="KW-0812">Transmembrane</keyword>
<protein>
    <submittedName>
        <fullName evidence="3">Uncharacterized protein</fullName>
    </submittedName>
</protein>
<keyword evidence="4" id="KW-1185">Reference proteome</keyword>
<reference evidence="3 4" key="1">
    <citation type="submission" date="2016-07" db="EMBL/GenBank/DDBJ databases">
        <title>Pervasive Adenine N6-methylation of Active Genes in Fungi.</title>
        <authorList>
            <consortium name="DOE Joint Genome Institute"/>
            <person name="Mondo S.J."/>
            <person name="Dannebaum R.O."/>
            <person name="Kuo R.C."/>
            <person name="Labutti K."/>
            <person name="Haridas S."/>
            <person name="Kuo A."/>
            <person name="Salamov A."/>
            <person name="Ahrendt S.R."/>
            <person name="Lipzen A."/>
            <person name="Sullivan W."/>
            <person name="Andreopoulos W.B."/>
            <person name="Clum A."/>
            <person name="Lindquist E."/>
            <person name="Daum C."/>
            <person name="Ramamoorthy G.K."/>
            <person name="Gryganskyi A."/>
            <person name="Culley D."/>
            <person name="Magnuson J.K."/>
            <person name="James T.Y."/>
            <person name="O'Malley M.A."/>
            <person name="Stajich J.E."/>
            <person name="Spatafora J.W."/>
            <person name="Visel A."/>
            <person name="Grigoriev I.V."/>
        </authorList>
    </citation>
    <scope>NUCLEOTIDE SEQUENCE [LARGE SCALE GENOMIC DNA]</scope>
    <source>
        <strain evidence="3 4">CBS 115471</strain>
    </source>
</reference>
<feature type="compositionally biased region" description="Low complexity" evidence="1">
    <location>
        <begin position="252"/>
        <end position="262"/>
    </location>
</feature>
<feature type="compositionally biased region" description="Basic and acidic residues" evidence="1">
    <location>
        <begin position="448"/>
        <end position="458"/>
    </location>
</feature>
<feature type="compositionally biased region" description="Polar residues" evidence="1">
    <location>
        <begin position="878"/>
        <end position="910"/>
    </location>
</feature>
<gene>
    <name evidence="3" type="ORF">BCR34DRAFT_163568</name>
</gene>
<feature type="compositionally biased region" description="Low complexity" evidence="1">
    <location>
        <begin position="33"/>
        <end position="45"/>
    </location>
</feature>
<feature type="transmembrane region" description="Helical" evidence="2">
    <location>
        <begin position="1234"/>
        <end position="1253"/>
    </location>
</feature>
<evidence type="ECO:0000256" key="1">
    <source>
        <dbReference type="SAM" id="MobiDB-lite"/>
    </source>
</evidence>
<proteinExistence type="predicted"/>
<dbReference type="OrthoDB" id="5353066at2759"/>
<sequence length="1305" mass="142302">MAAHHQRGPSPQQQTAHHAYAYQPVTPIHSPHHSLNSSTSSRTPHTLTLHEYRKQQHTPTSQSATPPPGKTLRRKAAAAALNEIERVPSVTRTPVGGSHPFRPLHLSQSAHQLATHNPLPPSPPHFFQLPAQHDRSFCSQSAEPRDPGGTPSGYPTSSGSKIHYPSLGLYQTTKVSNWKTTKRLPKPPAAASPIISPVEPSSPFSLAPLVSSPALLSSGGRFPGVGGFSGRSSGVGGLSPVSSGENLGSSGGQTTSSTFSLSRFPQPPHLVDPSLPPPNEDNVPSRLNIGFTATAPETPPATPAVLHYRGTSFDLVNPHESLLLHDIETPTRDTDSPEYFLLGSSEDALIDPENMPPRRALYGDLSSAYNNIKKRDNESPSMEVPGSAEGSLAMDSRFSLKQLTRNLTRNLAKTPEPQEQELQELPPTQVELADHNWEGPFPRPLTDTYRHKTADSSHNEQPGGPDYNTPLASMVPDEPSTQLGRGDTRISYSGADIASTAYYEDMSSIYNYRTSSVYTHENGDNSGYPPSLSSKRRSTNPFRPLSYQTGEFPTSPYGYSNVIRASKDQGDTISKFIDQYGQGAENPLPRDERRITSGLSQFDFDINRGPGSTAGSPPVSPQSMGSPFEYDEHPTLFRRPNPSNIFSGISSYGDTRQLLELSQPGTGEGTNLQLIPEEYPAIHGATIEPSSSYSQAQELEPSYSYSQPENEFGPSSSYSQAEAVTSPRTPMEALDHAEHIFGGMSNDQDADEDGIPAMWARRSSGNFVNRNRDGPIEGSLGRDVFADPTESLEGDRGDWETINENNSRAGRQFVDDGSSVADYSDTEDGQDGLSVIVDDEDIFLGQDMPLYGGPGSLPGNGVPFASSPLPLFSPTAANTTQSDSNATSSTMPLFSNRQGSTGQPHSSTPYRNPYELSDKETQELLNSGPNDEIIYNERAYELRQLSRRRSNQAELPALPTNPIEAGMERENTFEKMTFLGPKGNLTGTPQGTGMREVGSSVADSSSPGAALISSPENPMNSPRGVFGRSSSNTRVHGSYSGKPGPSTQAMMRNDSSPRFYSTPGRTTSNTKIRASFLRPNPEHERRPSEITIFPSHFRMGNESSQVDNAKEKKRVVGEIAAHRYSINIPPLTPVRTHNRHRPAVHGQTKLREMVLASHIETIDPEINESHYVSRLMRAESADRASSTNTRTPLRAYASQTTIRTVVADKNSPHLLCPERAFDQERERERQKKSWFLFALFCILPPMLLLYRFFADWCMAIMTNGDFGHCTPRTKQIATYAGVAINIALCAIILIPILIAHAAGTL</sequence>
<feature type="region of interest" description="Disordered" evidence="1">
    <location>
        <begin position="235"/>
        <end position="280"/>
    </location>
</feature>
<dbReference type="EMBL" id="MCFA01000023">
    <property type="protein sequence ID" value="ORY15740.1"/>
    <property type="molecule type" value="Genomic_DNA"/>
</dbReference>